<name>A0A348W9I7_9RHOB</name>
<evidence type="ECO:0000313" key="3">
    <source>
        <dbReference type="Proteomes" id="UP000264719"/>
    </source>
</evidence>
<accession>A0A348W9I7</accession>
<dbReference type="AlphaFoldDB" id="A0A348W9I7"/>
<comment type="caution">
    <text evidence="2">The sequence shown here is derived from an EMBL/GenBank/DDBJ whole genome shotgun (WGS) entry which is preliminary data.</text>
</comment>
<organism evidence="2 3">
    <name type="scientific">Roseovarius nubinhibens</name>
    <dbReference type="NCBI Taxonomy" id="314263"/>
    <lineage>
        <taxon>Bacteria</taxon>
        <taxon>Pseudomonadati</taxon>
        <taxon>Pseudomonadota</taxon>
        <taxon>Alphaproteobacteria</taxon>
        <taxon>Rhodobacterales</taxon>
        <taxon>Roseobacteraceae</taxon>
        <taxon>Roseovarius</taxon>
    </lineage>
</organism>
<reference evidence="2 3" key="1">
    <citation type="journal article" date="2018" name="Nat. Biotechnol.">
        <title>A standardized bacterial taxonomy based on genome phylogeny substantially revises the tree of life.</title>
        <authorList>
            <person name="Parks D.H."/>
            <person name="Chuvochina M."/>
            <person name="Waite D.W."/>
            <person name="Rinke C."/>
            <person name="Skarshewski A."/>
            <person name="Chaumeil P.A."/>
            <person name="Hugenholtz P."/>
        </authorList>
    </citation>
    <scope>NUCLEOTIDE SEQUENCE [LARGE SCALE GENOMIC DNA]</scope>
    <source>
        <strain evidence="2">UBA9169</strain>
    </source>
</reference>
<protein>
    <submittedName>
        <fullName evidence="2">Uncharacterized protein</fullName>
    </submittedName>
</protein>
<dbReference type="EMBL" id="DMVW01000049">
    <property type="protein sequence ID" value="HAR51199.1"/>
    <property type="molecule type" value="Genomic_DNA"/>
</dbReference>
<feature type="region of interest" description="Disordered" evidence="1">
    <location>
        <begin position="32"/>
        <end position="72"/>
    </location>
</feature>
<evidence type="ECO:0000313" key="2">
    <source>
        <dbReference type="EMBL" id="HAR51199.1"/>
    </source>
</evidence>
<proteinExistence type="predicted"/>
<sequence>MTHDLFPGLRAFVDDLAARGVTRLSVKQGDQRLDLTLSEPADTAPPPAPAKPAVAPGPGVFHHAHPAHQDAPPCLQSGHFLFPLDLPRRPSFLAADGAVVGFGTALAAPGDSQ</sequence>
<gene>
    <name evidence="2" type="ORF">DCS45_04885</name>
</gene>
<dbReference type="Proteomes" id="UP000264719">
    <property type="component" value="Unassembled WGS sequence"/>
</dbReference>
<evidence type="ECO:0000256" key="1">
    <source>
        <dbReference type="SAM" id="MobiDB-lite"/>
    </source>
</evidence>